<feature type="transmembrane region" description="Helical" evidence="1">
    <location>
        <begin position="104"/>
        <end position="126"/>
    </location>
</feature>
<keyword evidence="1" id="KW-0812">Transmembrane</keyword>
<dbReference type="OrthoDB" id="257692at2"/>
<accession>A0A556QRI0</accession>
<dbReference type="AlphaFoldDB" id="A0A556QRI0"/>
<name>A0A556QRI0_9BACT</name>
<gene>
    <name evidence="2" type="ORF">FPL22_08125</name>
</gene>
<reference evidence="2 3" key="1">
    <citation type="submission" date="2019-07" db="EMBL/GenBank/DDBJ databases">
        <title>Description of 53C-WASEF.</title>
        <authorList>
            <person name="Pitt A."/>
            <person name="Hahn M.W."/>
        </authorList>
    </citation>
    <scope>NUCLEOTIDE SEQUENCE [LARGE SCALE GENOMIC DNA]</scope>
    <source>
        <strain evidence="2 3">53C-WASEF</strain>
    </source>
</reference>
<dbReference type="Proteomes" id="UP000315648">
    <property type="component" value="Unassembled WGS sequence"/>
</dbReference>
<keyword evidence="1" id="KW-1133">Transmembrane helix</keyword>
<keyword evidence="3" id="KW-1185">Reference proteome</keyword>
<feature type="transmembrane region" description="Helical" evidence="1">
    <location>
        <begin position="70"/>
        <end position="92"/>
    </location>
</feature>
<feature type="transmembrane region" description="Helical" evidence="1">
    <location>
        <begin position="146"/>
        <end position="165"/>
    </location>
</feature>
<comment type="caution">
    <text evidence="2">The sequence shown here is derived from an EMBL/GenBank/DDBJ whole genome shotgun (WGS) entry which is preliminary data.</text>
</comment>
<dbReference type="EMBL" id="VMBG01000001">
    <property type="protein sequence ID" value="TSJ79246.1"/>
    <property type="molecule type" value="Genomic_DNA"/>
</dbReference>
<evidence type="ECO:0000256" key="1">
    <source>
        <dbReference type="SAM" id="Phobius"/>
    </source>
</evidence>
<organism evidence="2 3">
    <name type="scientific">Rariglobus hedericola</name>
    <dbReference type="NCBI Taxonomy" id="2597822"/>
    <lineage>
        <taxon>Bacteria</taxon>
        <taxon>Pseudomonadati</taxon>
        <taxon>Verrucomicrobiota</taxon>
        <taxon>Opitutia</taxon>
        <taxon>Opitutales</taxon>
        <taxon>Opitutaceae</taxon>
        <taxon>Rariglobus</taxon>
    </lineage>
</organism>
<sequence>MPEPTSPTYFRRLKAICMGRVEEIIPILEDRSPRWGLFCAAVILVGCGLYGTSVGLWRSPLQSVYTGVKIPLLIFLTCAGNALLNGMLGQVLGSGLGFRQVSTVIILSFTTAACILGAFSPLAFFVLYNTPPLESLDGSTGHSITLVTHVVLIAYAGIMANYRLLALLRHFAPNRTTALTTLLAWLGGNLLLGTQLSWVLRPFIGSPSLPVEFLRAAPLRGNFFEALWAALQNLS</sequence>
<dbReference type="RefSeq" id="WP_144229594.1">
    <property type="nucleotide sequence ID" value="NZ_CBCRVV010000018.1"/>
</dbReference>
<feature type="transmembrane region" description="Helical" evidence="1">
    <location>
        <begin position="177"/>
        <end position="200"/>
    </location>
</feature>
<evidence type="ECO:0000313" key="3">
    <source>
        <dbReference type="Proteomes" id="UP000315648"/>
    </source>
</evidence>
<protein>
    <submittedName>
        <fullName evidence="2">Uncharacterized protein</fullName>
    </submittedName>
</protein>
<keyword evidence="1" id="KW-0472">Membrane</keyword>
<evidence type="ECO:0000313" key="2">
    <source>
        <dbReference type="EMBL" id="TSJ79246.1"/>
    </source>
</evidence>
<feature type="transmembrane region" description="Helical" evidence="1">
    <location>
        <begin position="35"/>
        <end position="58"/>
    </location>
</feature>
<proteinExistence type="predicted"/>